<protein>
    <submittedName>
        <fullName evidence="6">LysR family transcriptional regulator</fullName>
    </submittedName>
</protein>
<dbReference type="InterPro" id="IPR036388">
    <property type="entry name" value="WH-like_DNA-bd_sf"/>
</dbReference>
<dbReference type="PANTHER" id="PTHR30346:SF0">
    <property type="entry name" value="HCA OPERON TRANSCRIPTIONAL ACTIVATOR HCAR"/>
    <property type="match status" value="1"/>
</dbReference>
<evidence type="ECO:0000256" key="2">
    <source>
        <dbReference type="ARBA" id="ARBA00023015"/>
    </source>
</evidence>
<dbReference type="Pfam" id="PF00126">
    <property type="entry name" value="HTH_1"/>
    <property type="match status" value="1"/>
</dbReference>
<dbReference type="Proteomes" id="UP000294823">
    <property type="component" value="Unassembled WGS sequence"/>
</dbReference>
<proteinExistence type="inferred from homology"/>
<evidence type="ECO:0000256" key="3">
    <source>
        <dbReference type="ARBA" id="ARBA00023125"/>
    </source>
</evidence>
<dbReference type="InterPro" id="IPR005119">
    <property type="entry name" value="LysR_subst-bd"/>
</dbReference>
<dbReference type="SUPFAM" id="SSF53850">
    <property type="entry name" value="Periplasmic binding protein-like II"/>
    <property type="match status" value="1"/>
</dbReference>
<reference evidence="6 7" key="1">
    <citation type="submission" date="2019-03" db="EMBL/GenBank/DDBJ databases">
        <title>Halomonas marinisediminis sp. nov., a moderately halophilic bacterium isolated from the Bohai Gulf.</title>
        <authorList>
            <person name="Ji X."/>
        </authorList>
    </citation>
    <scope>NUCLEOTIDE SEQUENCE [LARGE SCALE GENOMIC DNA]</scope>
    <source>
        <strain evidence="6 7">204</strain>
    </source>
</reference>
<organism evidence="6 7">
    <name type="scientific">Halomonas marinisediminis</name>
    <dbReference type="NCBI Taxonomy" id="2546095"/>
    <lineage>
        <taxon>Bacteria</taxon>
        <taxon>Pseudomonadati</taxon>
        <taxon>Pseudomonadota</taxon>
        <taxon>Gammaproteobacteria</taxon>
        <taxon>Oceanospirillales</taxon>
        <taxon>Halomonadaceae</taxon>
        <taxon>Halomonas</taxon>
    </lineage>
</organism>
<dbReference type="CDD" id="cd05466">
    <property type="entry name" value="PBP2_LTTR_substrate"/>
    <property type="match status" value="1"/>
</dbReference>
<comment type="caution">
    <text evidence="6">The sequence shown here is derived from an EMBL/GenBank/DDBJ whole genome shotgun (WGS) entry which is preliminary data.</text>
</comment>
<name>A0ABY2D4B2_9GAMM</name>
<keyword evidence="2" id="KW-0805">Transcription regulation</keyword>
<evidence type="ECO:0000313" key="6">
    <source>
        <dbReference type="EMBL" id="TDB01232.1"/>
    </source>
</evidence>
<dbReference type="EMBL" id="SLTR01000020">
    <property type="protein sequence ID" value="TDB01232.1"/>
    <property type="molecule type" value="Genomic_DNA"/>
</dbReference>
<keyword evidence="4" id="KW-0804">Transcription</keyword>
<accession>A0ABY2D4B2</accession>
<gene>
    <name evidence="6" type="ORF">E0702_13330</name>
</gene>
<dbReference type="Gene3D" id="3.40.190.10">
    <property type="entry name" value="Periplasmic binding protein-like II"/>
    <property type="match status" value="2"/>
</dbReference>
<dbReference type="Gene3D" id="1.10.10.10">
    <property type="entry name" value="Winged helix-like DNA-binding domain superfamily/Winged helix DNA-binding domain"/>
    <property type="match status" value="1"/>
</dbReference>
<dbReference type="PANTHER" id="PTHR30346">
    <property type="entry name" value="TRANSCRIPTIONAL DUAL REGULATOR HCAR-RELATED"/>
    <property type="match status" value="1"/>
</dbReference>
<evidence type="ECO:0000313" key="7">
    <source>
        <dbReference type="Proteomes" id="UP000294823"/>
    </source>
</evidence>
<keyword evidence="3" id="KW-0238">DNA-binding</keyword>
<evidence type="ECO:0000256" key="4">
    <source>
        <dbReference type="ARBA" id="ARBA00023163"/>
    </source>
</evidence>
<comment type="similarity">
    <text evidence="1">Belongs to the LysR transcriptional regulatory family.</text>
</comment>
<evidence type="ECO:0000256" key="1">
    <source>
        <dbReference type="ARBA" id="ARBA00009437"/>
    </source>
</evidence>
<dbReference type="InterPro" id="IPR036390">
    <property type="entry name" value="WH_DNA-bd_sf"/>
</dbReference>
<dbReference type="SUPFAM" id="SSF46785">
    <property type="entry name" value="Winged helix' DNA-binding domain"/>
    <property type="match status" value="1"/>
</dbReference>
<feature type="domain" description="HTH lysR-type" evidence="5">
    <location>
        <begin position="7"/>
        <end position="64"/>
    </location>
</feature>
<dbReference type="PRINTS" id="PR00039">
    <property type="entry name" value="HTHLYSR"/>
</dbReference>
<keyword evidence="7" id="KW-1185">Reference proteome</keyword>
<dbReference type="Pfam" id="PF03466">
    <property type="entry name" value="LysR_substrate"/>
    <property type="match status" value="1"/>
</dbReference>
<dbReference type="PROSITE" id="PS50931">
    <property type="entry name" value="HTH_LYSR"/>
    <property type="match status" value="1"/>
</dbReference>
<sequence>MNQDQLLDTSLLRLFVTIAESNSLNDAAARLGITQPAISQGLRQLEDRLGTQLVVRRTRPVKLTVAGTVLRQNADAILGELRRLNAMVRDAAEKGLGRCRLGMVTSLSEVFGSQLFAKLQQRVESLTMRSGLANQLRHDFLNRETDIVISNDPFDGIEHLERYPLLRDPMLIAIPKELEMSTLPEPSVLAASSPLIKYGRSSDIGIYTEVILRRANLETKVKFETDDTHTLMRFVQGGHGWGILSALCLLQVLHRLEGIVLLPLDNSRHFRSIHLIARQGEMGSLPESISEMIQTMFYAEVYPQITNVAPWIEKKSFMLTH</sequence>
<evidence type="ECO:0000259" key="5">
    <source>
        <dbReference type="PROSITE" id="PS50931"/>
    </source>
</evidence>
<dbReference type="InterPro" id="IPR000847">
    <property type="entry name" value="LysR_HTH_N"/>
</dbReference>